<evidence type="ECO:0000313" key="2">
    <source>
        <dbReference type="EMBL" id="TVO79114.1"/>
    </source>
</evidence>
<keyword evidence="1" id="KW-0812">Transmembrane</keyword>
<name>A0A557RPE7_9RHOO</name>
<dbReference type="Proteomes" id="UP000318349">
    <property type="component" value="Unassembled WGS sequence"/>
</dbReference>
<gene>
    <name evidence="2" type="ORF">FHP89_02690</name>
</gene>
<feature type="transmembrane region" description="Helical" evidence="1">
    <location>
        <begin position="6"/>
        <end position="25"/>
    </location>
</feature>
<evidence type="ECO:0000313" key="3">
    <source>
        <dbReference type="Proteomes" id="UP000318349"/>
    </source>
</evidence>
<organism evidence="2 3">
    <name type="scientific">Denitromonas halophila</name>
    <dbReference type="NCBI Taxonomy" id="1629404"/>
    <lineage>
        <taxon>Bacteria</taxon>
        <taxon>Pseudomonadati</taxon>
        <taxon>Pseudomonadota</taxon>
        <taxon>Betaproteobacteria</taxon>
        <taxon>Rhodocyclales</taxon>
        <taxon>Zoogloeaceae</taxon>
        <taxon>Denitromonas</taxon>
    </lineage>
</organism>
<feature type="transmembrane region" description="Helical" evidence="1">
    <location>
        <begin position="46"/>
        <end position="65"/>
    </location>
</feature>
<reference evidence="2 3" key="1">
    <citation type="submission" date="2019-07" db="EMBL/GenBank/DDBJ databases">
        <title>The pathways for chlorine oxyanion respiration interact through the shared metabolite chlorate.</title>
        <authorList>
            <person name="Barnum T.P."/>
            <person name="Cheng Y."/>
            <person name="Hill K.A."/>
            <person name="Lucas L.N."/>
            <person name="Carlson H.K."/>
            <person name="Coates J.D."/>
        </authorList>
    </citation>
    <scope>NUCLEOTIDE SEQUENCE [LARGE SCALE GENOMIC DNA]</scope>
    <source>
        <strain evidence="2 3">SFB-1</strain>
    </source>
</reference>
<dbReference type="AlphaFoldDB" id="A0A557RPE7"/>
<comment type="caution">
    <text evidence="2">The sequence shown here is derived from an EMBL/GenBank/DDBJ whole genome shotgun (WGS) entry which is preliminary data.</text>
</comment>
<accession>A0A557RPE7</accession>
<protein>
    <submittedName>
        <fullName evidence="2">Uncharacterized protein</fullName>
    </submittedName>
</protein>
<dbReference type="EMBL" id="VMNI01000003">
    <property type="protein sequence ID" value="TVO79114.1"/>
    <property type="molecule type" value="Genomic_DNA"/>
</dbReference>
<proteinExistence type="predicted"/>
<feature type="transmembrane region" description="Helical" evidence="1">
    <location>
        <begin position="77"/>
        <end position="96"/>
    </location>
</feature>
<evidence type="ECO:0000256" key="1">
    <source>
        <dbReference type="SAM" id="Phobius"/>
    </source>
</evidence>
<sequence>MNTYVLLLAEVLISIAMSLAVLHVLSRPLLNVLGRVCPDEQAASFWMSYTQVMLMIAPLLLVLVVDMFSHFSSPIDSVRLALMAAFAGLLIGLHSIGKRLGQFVRVPEQPGHTS</sequence>
<keyword evidence="1" id="KW-1133">Transmembrane helix</keyword>
<keyword evidence="1" id="KW-0472">Membrane</keyword>